<dbReference type="EMBL" id="JAHRIQ010093119">
    <property type="protein sequence ID" value="MEQ2251042.1"/>
    <property type="molecule type" value="Genomic_DNA"/>
</dbReference>
<dbReference type="PANTHER" id="PTHR10075:SF100">
    <property type="entry name" value="FASCICLIN-2"/>
    <property type="match status" value="1"/>
</dbReference>
<dbReference type="InterPro" id="IPR036179">
    <property type="entry name" value="Ig-like_dom_sf"/>
</dbReference>
<keyword evidence="5" id="KW-1185">Reference proteome</keyword>
<protein>
    <recommendedName>
        <fullName evidence="3">Ig-like domain-containing protein</fullName>
    </recommendedName>
</protein>
<evidence type="ECO:0000313" key="5">
    <source>
        <dbReference type="Proteomes" id="UP001482620"/>
    </source>
</evidence>
<dbReference type="Pfam" id="PF13927">
    <property type="entry name" value="Ig_3"/>
    <property type="match status" value="1"/>
</dbReference>
<feature type="domain" description="Ig-like" evidence="3">
    <location>
        <begin position="28"/>
        <end position="116"/>
    </location>
</feature>
<dbReference type="InterPro" id="IPR007110">
    <property type="entry name" value="Ig-like_dom"/>
</dbReference>
<evidence type="ECO:0000256" key="1">
    <source>
        <dbReference type="ARBA" id="ARBA00023319"/>
    </source>
</evidence>
<reference evidence="4 5" key="1">
    <citation type="submission" date="2021-06" db="EMBL/GenBank/DDBJ databases">
        <authorList>
            <person name="Palmer J.M."/>
        </authorList>
    </citation>
    <scope>NUCLEOTIDE SEQUENCE [LARGE SCALE GENOMIC DNA]</scope>
    <source>
        <strain evidence="5">if_2019</strain>
        <tissue evidence="4">Muscle</tissue>
    </source>
</reference>
<dbReference type="SUPFAM" id="SSF48726">
    <property type="entry name" value="Immunoglobulin"/>
    <property type="match status" value="1"/>
</dbReference>
<evidence type="ECO:0000259" key="3">
    <source>
        <dbReference type="PROSITE" id="PS50835"/>
    </source>
</evidence>
<keyword evidence="2" id="KW-0732">Signal</keyword>
<organism evidence="4 5">
    <name type="scientific">Ilyodon furcidens</name>
    <name type="common">goldbreast splitfin</name>
    <dbReference type="NCBI Taxonomy" id="33524"/>
    <lineage>
        <taxon>Eukaryota</taxon>
        <taxon>Metazoa</taxon>
        <taxon>Chordata</taxon>
        <taxon>Craniata</taxon>
        <taxon>Vertebrata</taxon>
        <taxon>Euteleostomi</taxon>
        <taxon>Actinopterygii</taxon>
        <taxon>Neopterygii</taxon>
        <taxon>Teleostei</taxon>
        <taxon>Neoteleostei</taxon>
        <taxon>Acanthomorphata</taxon>
        <taxon>Ovalentaria</taxon>
        <taxon>Atherinomorphae</taxon>
        <taxon>Cyprinodontiformes</taxon>
        <taxon>Goodeidae</taxon>
        <taxon>Ilyodon</taxon>
    </lineage>
</organism>
<dbReference type="PROSITE" id="PS50835">
    <property type="entry name" value="IG_LIKE"/>
    <property type="match status" value="1"/>
</dbReference>
<dbReference type="PANTHER" id="PTHR10075">
    <property type="entry name" value="BASIGIN RELATED"/>
    <property type="match status" value="1"/>
</dbReference>
<dbReference type="InterPro" id="IPR013783">
    <property type="entry name" value="Ig-like_fold"/>
</dbReference>
<feature type="signal peptide" evidence="2">
    <location>
        <begin position="1"/>
        <end position="27"/>
    </location>
</feature>
<gene>
    <name evidence="4" type="ORF">ILYODFUR_006929</name>
</gene>
<keyword evidence="1" id="KW-0393">Immunoglobulin domain</keyword>
<evidence type="ECO:0000313" key="4">
    <source>
        <dbReference type="EMBL" id="MEQ2251042.1"/>
    </source>
</evidence>
<name>A0ABV0V0Y1_9TELE</name>
<dbReference type="Gene3D" id="2.60.40.10">
    <property type="entry name" value="Immunoglobulins"/>
    <property type="match status" value="1"/>
</dbReference>
<feature type="chain" id="PRO_5045688786" description="Ig-like domain-containing protein" evidence="2">
    <location>
        <begin position="28"/>
        <end position="220"/>
    </location>
</feature>
<sequence length="220" mass="23814">MASKRRPCLVSCFLGILLNALIGGVCGAELSLKLEPSDIIAVQEQPLMLHCQVHGIPPITTQWRRNGLLLTQERHYTTFINGSLLIAHFQKTKSDGSSDEGDYECMAQNSFGRVVSRKARIQAARETHPLSVGPRAEAVTLALAYKQKWPKPSAASQLQPLCLVNKQRSNALKGKRATYAQCPNSKIVTKTLKCLGSKACLAAACVESVTGDKINSIGAN</sequence>
<evidence type="ECO:0000256" key="2">
    <source>
        <dbReference type="SAM" id="SignalP"/>
    </source>
</evidence>
<proteinExistence type="predicted"/>
<dbReference type="Proteomes" id="UP001482620">
    <property type="component" value="Unassembled WGS sequence"/>
</dbReference>
<comment type="caution">
    <text evidence="4">The sequence shown here is derived from an EMBL/GenBank/DDBJ whole genome shotgun (WGS) entry which is preliminary data.</text>
</comment>
<accession>A0ABV0V0Y1</accession>